<gene>
    <name evidence="5" type="primary">ADCK1</name>
    <name evidence="5" type="ORF">WISP_63578</name>
</gene>
<evidence type="ECO:0000256" key="1">
    <source>
        <dbReference type="ARBA" id="ARBA00009670"/>
    </source>
</evidence>
<keyword evidence="5" id="KW-0808">Transferase</keyword>
<comment type="similarity">
    <text evidence="1">Belongs to the protein kinase superfamily. ADCK protein kinase family.</text>
</comment>
<dbReference type="PANTHER" id="PTHR43173">
    <property type="entry name" value="ABC1 FAMILY PROTEIN"/>
    <property type="match status" value="1"/>
</dbReference>
<dbReference type="InterPro" id="IPR011009">
    <property type="entry name" value="Kinase-like_dom_sf"/>
</dbReference>
<evidence type="ECO:0000313" key="5">
    <source>
        <dbReference type="EMBL" id="KAJ7417635.1"/>
    </source>
</evidence>
<dbReference type="InterPro" id="IPR004147">
    <property type="entry name" value="ABC1_dom"/>
</dbReference>
<reference evidence="5" key="1">
    <citation type="submission" date="2019-10" db="EMBL/GenBank/DDBJ databases">
        <authorList>
            <person name="Soares A.E.R."/>
            <person name="Aleixo A."/>
            <person name="Schneider P."/>
            <person name="Miyaki C.Y."/>
            <person name="Schneider M.P."/>
            <person name="Mello C."/>
            <person name="Vasconcelos A.T.R."/>
        </authorList>
    </citation>
    <scope>NUCLEOTIDE SEQUENCE</scope>
    <source>
        <tissue evidence="5">Muscle</tissue>
    </source>
</reference>
<dbReference type="Pfam" id="PF03109">
    <property type="entry name" value="ABC1"/>
    <property type="match status" value="2"/>
</dbReference>
<feature type="domain" description="ABC1 atypical kinase-like" evidence="4">
    <location>
        <begin position="178"/>
        <end position="348"/>
    </location>
</feature>
<dbReference type="GO" id="GO:0016301">
    <property type="term" value="F:kinase activity"/>
    <property type="evidence" value="ECO:0007669"/>
    <property type="project" value="UniProtKB-KW"/>
</dbReference>
<evidence type="ECO:0000256" key="3">
    <source>
        <dbReference type="ARBA" id="ARBA00045626"/>
    </source>
</evidence>
<dbReference type="InterPro" id="IPR051130">
    <property type="entry name" value="Mito_struct-func_regulator"/>
</dbReference>
<dbReference type="CDD" id="cd13969">
    <property type="entry name" value="ADCK1-like"/>
    <property type="match status" value="1"/>
</dbReference>
<protein>
    <recommendedName>
        <fullName evidence="2">AarF domain-containing protein kinase 1</fullName>
    </recommendedName>
</protein>
<comment type="function">
    <text evidence="3">Appears to be essential for maintaining mitochondrial cristae formation and mitochondrial function by acting via YME1L1 in a kinase-independent manner to regulate essential mitochondrial structural proteins OPA1 and IMMT. The action of this enzyme is not yet clear. It is not known if it has protein kinase activity and what type of substrate it would phosphorylate (Ser, Thr or Tyr).</text>
</comment>
<name>A0ABQ9DCN7_9PASS</name>
<organism evidence="5 6">
    <name type="scientific">Willisornis vidua</name>
    <name type="common">Xingu scale-backed antbird</name>
    <dbReference type="NCBI Taxonomy" id="1566151"/>
    <lineage>
        <taxon>Eukaryota</taxon>
        <taxon>Metazoa</taxon>
        <taxon>Chordata</taxon>
        <taxon>Craniata</taxon>
        <taxon>Vertebrata</taxon>
        <taxon>Euteleostomi</taxon>
        <taxon>Archelosauria</taxon>
        <taxon>Archosauria</taxon>
        <taxon>Dinosauria</taxon>
        <taxon>Saurischia</taxon>
        <taxon>Theropoda</taxon>
        <taxon>Coelurosauria</taxon>
        <taxon>Aves</taxon>
        <taxon>Neognathae</taxon>
        <taxon>Neoaves</taxon>
        <taxon>Telluraves</taxon>
        <taxon>Australaves</taxon>
        <taxon>Passeriformes</taxon>
        <taxon>Thamnophilidae</taxon>
        <taxon>Willisornis</taxon>
    </lineage>
</organism>
<dbReference type="SUPFAM" id="SSF56112">
    <property type="entry name" value="Protein kinase-like (PK-like)"/>
    <property type="match status" value="1"/>
</dbReference>
<comment type="caution">
    <text evidence="5">The sequence shown here is derived from an EMBL/GenBank/DDBJ whole genome shotgun (WGS) entry which is preliminary data.</text>
</comment>
<proteinExistence type="inferred from homology"/>
<dbReference type="InterPro" id="IPR045307">
    <property type="entry name" value="ADCK1_dom"/>
</dbReference>
<sequence>MHGSGSQKVVSLISWIGKVHLRSAERLRELCCSNRGTFIKVGQHLGALDYLLPEEYIRTLKVLHSQAPQSTRQEIEQVIREDLGKEIKELFMSFEDTPLGAASLAQVHKAVLQDGRTVAVKIQHPKVQAQSSKDILLMECWFENRELCELALGPPVDLNFVQVLSRTDCSGLPNEFAYVLLLVVKQIFPDFEFMWLVEEAKKNLPLELDFLNEGRNAEKVAYMLKNFDFLKVPRIYWELSTRRVLLMEFMEGGQVNDRAYMERNGINVNEISRNLGKLYSEMIFVNGFVHCDPHPGNVLVKKCPASGKAHIILLDHGLYQVLSDSFRMDYCRLWQALIKADMKRVQKYSRRLGAGDLYPLFACMLTARSWESVNRGIDQSPVSASEDVEIRSNAAAYLPQITQLLNNVPRQMLLLLKTNDLLRGIESALHTRASASSFLNMSRCCIRAVSTVQFPVNGTSSPPKCKGGSKLGVVTMKPSCTLWDLARKLSDTCVNSSLPDLEDIQGVTWPIHQWGDGCAVQQLTSSVSQGSILGPVLFNIFINYIDEEIECTLNKLAGDTKLSGAVTIPEGQDAIQRDLDKLKKWAHKNLLRFIKTKNKVLHLGQGNPWYQYRLGDEEIKSSHAEKAFGVLVDERLDMTQQCALAAQKASCILGCTKRPVDSSLREVTSPLFS</sequence>
<dbReference type="Proteomes" id="UP001145742">
    <property type="component" value="Unassembled WGS sequence"/>
</dbReference>
<evidence type="ECO:0000313" key="6">
    <source>
        <dbReference type="Proteomes" id="UP001145742"/>
    </source>
</evidence>
<dbReference type="EMBL" id="WHWB01033748">
    <property type="protein sequence ID" value="KAJ7417635.1"/>
    <property type="molecule type" value="Genomic_DNA"/>
</dbReference>
<evidence type="ECO:0000256" key="2">
    <source>
        <dbReference type="ARBA" id="ARBA00040082"/>
    </source>
</evidence>
<feature type="domain" description="ABC1 atypical kinase-like" evidence="4">
    <location>
        <begin position="63"/>
        <end position="143"/>
    </location>
</feature>
<keyword evidence="6" id="KW-1185">Reference proteome</keyword>
<evidence type="ECO:0000259" key="4">
    <source>
        <dbReference type="Pfam" id="PF03109"/>
    </source>
</evidence>
<keyword evidence="5" id="KW-0418">Kinase</keyword>
<accession>A0ABQ9DCN7</accession>
<dbReference type="PANTHER" id="PTHR43173:SF19">
    <property type="entry name" value="AARF DOMAIN-CONTAINING PROTEIN KINASE 1"/>
    <property type="match status" value="1"/>
</dbReference>